<evidence type="ECO:0000313" key="1">
    <source>
        <dbReference type="EMBL" id="RVW16168.1"/>
    </source>
</evidence>
<comment type="caution">
    <text evidence="1">The sequence shown here is derived from an EMBL/GenBank/DDBJ whole genome shotgun (WGS) entry which is preliminary data.</text>
</comment>
<reference evidence="1 3" key="1">
    <citation type="journal article" date="2018" name="PLoS Genet.">
        <title>Population sequencing reveals clonal diversity and ancestral inbreeding in the grapevine cultivar Chardonnay.</title>
        <authorList>
            <person name="Roach M.J."/>
            <person name="Johnson D.L."/>
            <person name="Bohlmann J."/>
            <person name="van Vuuren H.J."/>
            <person name="Jones S.J."/>
            <person name="Pretorius I.S."/>
            <person name="Schmidt S.A."/>
            <person name="Borneman A.R."/>
        </authorList>
    </citation>
    <scope>NUCLEOTIDE SEQUENCE [LARGE SCALE GENOMIC DNA]</scope>
    <source>
        <strain evidence="3">cv. Chardonnay</strain>
        <strain evidence="1">I10V1</strain>
        <tissue evidence="1">Leaf</tissue>
    </source>
</reference>
<sequence length="112" mass="12055">MDVTFVENQAFFGDTYLQGESQLGEDKWWESNQPLSMPNVVYSSMLRPTSDSSRNIGPDLNSRKSTNFGIGLGFNSGVSTGTVTHFGIVSGSNFGISTNSGPDESLSHDSHS</sequence>
<dbReference type="Proteomes" id="UP000288805">
    <property type="component" value="Unassembled WGS sequence"/>
</dbReference>
<name>A0A438BYZ3_VITVI</name>
<dbReference type="AlphaFoldDB" id="A0A438BYZ3"/>
<accession>A0A438BYZ3</accession>
<evidence type="ECO:0000313" key="2">
    <source>
        <dbReference type="EMBL" id="RVX07822.1"/>
    </source>
</evidence>
<dbReference type="EMBL" id="QGNW01002590">
    <property type="protein sequence ID" value="RVW16168.1"/>
    <property type="molecule type" value="Genomic_DNA"/>
</dbReference>
<protein>
    <submittedName>
        <fullName evidence="1">Uncharacterized protein</fullName>
    </submittedName>
</protein>
<dbReference type="EMBL" id="QGNW01000044">
    <property type="protein sequence ID" value="RVX07822.1"/>
    <property type="molecule type" value="Genomic_DNA"/>
</dbReference>
<gene>
    <name evidence="2" type="ORF">CK203_021993</name>
    <name evidence="1" type="ORF">CK203_074342</name>
</gene>
<proteinExistence type="predicted"/>
<organism evidence="1 3">
    <name type="scientific">Vitis vinifera</name>
    <name type="common">Grape</name>
    <dbReference type="NCBI Taxonomy" id="29760"/>
    <lineage>
        <taxon>Eukaryota</taxon>
        <taxon>Viridiplantae</taxon>
        <taxon>Streptophyta</taxon>
        <taxon>Embryophyta</taxon>
        <taxon>Tracheophyta</taxon>
        <taxon>Spermatophyta</taxon>
        <taxon>Magnoliopsida</taxon>
        <taxon>eudicotyledons</taxon>
        <taxon>Gunneridae</taxon>
        <taxon>Pentapetalae</taxon>
        <taxon>rosids</taxon>
        <taxon>Vitales</taxon>
        <taxon>Vitaceae</taxon>
        <taxon>Viteae</taxon>
        <taxon>Vitis</taxon>
    </lineage>
</organism>
<evidence type="ECO:0000313" key="3">
    <source>
        <dbReference type="Proteomes" id="UP000288805"/>
    </source>
</evidence>